<dbReference type="InterPro" id="IPR012334">
    <property type="entry name" value="Pectin_lyas_fold"/>
</dbReference>
<dbReference type="SMART" id="SM00710">
    <property type="entry name" value="PbH1"/>
    <property type="match status" value="10"/>
</dbReference>
<evidence type="ECO:0008006" key="2">
    <source>
        <dbReference type="Google" id="ProtNLM"/>
    </source>
</evidence>
<dbReference type="InterPro" id="IPR011050">
    <property type="entry name" value="Pectin_lyase_fold/virulence"/>
</dbReference>
<dbReference type="EMBL" id="KY684123">
    <property type="protein sequence ID" value="ARF12687.1"/>
    <property type="molecule type" value="Genomic_DNA"/>
</dbReference>
<dbReference type="SUPFAM" id="SSF51126">
    <property type="entry name" value="Pectin lyase-like"/>
    <property type="match status" value="2"/>
</dbReference>
<name>A0A1V0SLS7_9VIRU</name>
<dbReference type="InterPro" id="IPR006626">
    <property type="entry name" value="PbH1"/>
</dbReference>
<sequence>MSKTEHKLEQNPIVVQKRIDGVRKHFLAEIRDEYNEKKGKIENVVRKNVTNKDTNDDNESISSQHCSDAVIVPHKHAKKTHKSKLTQDMFDDAKYGIVINKSGSYKLDENIKYKPKTYGTTAITITASNVILDLSKYYLKQDNSECATYGIAVARGVNNVKITGVKGIAQIRNFTLAGIRVFGTTDTILIENVILTQKHIKQLTNEELPVDCNDMINFPMCINIVVGEGDTGHLSMKGTNKFNLVKNLTIKNIISKRATIGCHIAFTFGIKIDNSTFTENTYYGFLCGYSWFIPGEVEGTITFPVAGDGVITNSHFDRNVGRNGSLSNPSDLFNLAFVSGISLYGCRNFNVENCTVNENFNDDYILAVDHDACNNITWKNCTTNHNVSEFFVCGGFHFSGSVPFTLSECIGPEQVPLLQDFNNLVENCVSNDNKGGFVADGFTAAYCQGIRFKNCTASGNSITPDGRNSTGFFAVGDLPGGENDAVIFENYVAQQTGKDGFGTVNAGFFIQDIQTNVIIKDCIANSNKNDSQYAGGIVLLTTRAQETFLGNVTIQNCITNGNGSDTGLVSGGIVVVRRAEDIPSELPEAAPIYNIIIEKSLSSFNHGDGIVSFGNVEGLIIKQNQTDLNTVSGISVIDNTFPVLVAGNISYANPDNYVGVSGSVIIECDPITLPSAVGLMNVSINNIT</sequence>
<gene>
    <name evidence="1" type="ORF">Klosneuvirus_16_6</name>
</gene>
<organism evidence="1">
    <name type="scientific">Klosneuvirus KNV1</name>
    <dbReference type="NCBI Taxonomy" id="1977640"/>
    <lineage>
        <taxon>Viruses</taxon>
        <taxon>Varidnaviria</taxon>
        <taxon>Bamfordvirae</taxon>
        <taxon>Nucleocytoviricota</taxon>
        <taxon>Megaviricetes</taxon>
        <taxon>Imitervirales</taxon>
        <taxon>Mimiviridae</taxon>
        <taxon>Klosneuvirinae</taxon>
        <taxon>Klosneuvirus</taxon>
    </lineage>
</organism>
<dbReference type="Gene3D" id="2.160.20.10">
    <property type="entry name" value="Single-stranded right-handed beta-helix, Pectin lyase-like"/>
    <property type="match status" value="2"/>
</dbReference>
<accession>A0A1V0SLS7</accession>
<reference evidence="1" key="1">
    <citation type="journal article" date="2017" name="Science">
        <title>Giant viruses with an expanded complement of translation system components.</title>
        <authorList>
            <person name="Schulz F."/>
            <person name="Yutin N."/>
            <person name="Ivanova N.N."/>
            <person name="Ortega D.R."/>
            <person name="Lee T.K."/>
            <person name="Vierheilig J."/>
            <person name="Daims H."/>
            <person name="Horn M."/>
            <person name="Wagner M."/>
            <person name="Jensen G.J."/>
            <person name="Kyrpides N.C."/>
            <person name="Koonin E.V."/>
            <person name="Woyke T."/>
        </authorList>
    </citation>
    <scope>NUCLEOTIDE SEQUENCE</scope>
    <source>
        <strain evidence="1">KNV1</strain>
    </source>
</reference>
<protein>
    <recommendedName>
        <fullName evidence="2">Right handed beta helix domain-containing protein</fullName>
    </recommendedName>
</protein>
<evidence type="ECO:0000313" key="1">
    <source>
        <dbReference type="EMBL" id="ARF12687.1"/>
    </source>
</evidence>
<proteinExistence type="predicted"/>